<sequence>MNRISNVNRMKGGLVQPPPKIGDFLQGLKQKLEVMVGRTDEVAGDVGGDNRRPLEEVNRRHLEEEKPRLLQQQKLTAAGDGRSPAAGDSQVAAGDLFR</sequence>
<comment type="caution">
    <text evidence="2">The sequence shown here is derived from an EMBL/GenBank/DDBJ whole genome shotgun (WGS) entry which is preliminary data.</text>
</comment>
<reference evidence="2" key="2">
    <citation type="submission" date="2023-06" db="EMBL/GenBank/DDBJ databases">
        <authorList>
            <person name="Swenson N.G."/>
            <person name="Wegrzyn J.L."/>
            <person name="Mcevoy S.L."/>
        </authorList>
    </citation>
    <scope>NUCLEOTIDE SEQUENCE</scope>
    <source>
        <strain evidence="2">NS2018</strain>
        <tissue evidence="2">Leaf</tissue>
    </source>
</reference>
<evidence type="ECO:0000313" key="3">
    <source>
        <dbReference type="Proteomes" id="UP001168877"/>
    </source>
</evidence>
<organism evidence="2 3">
    <name type="scientific">Acer saccharum</name>
    <name type="common">Sugar maple</name>
    <dbReference type="NCBI Taxonomy" id="4024"/>
    <lineage>
        <taxon>Eukaryota</taxon>
        <taxon>Viridiplantae</taxon>
        <taxon>Streptophyta</taxon>
        <taxon>Embryophyta</taxon>
        <taxon>Tracheophyta</taxon>
        <taxon>Spermatophyta</taxon>
        <taxon>Magnoliopsida</taxon>
        <taxon>eudicotyledons</taxon>
        <taxon>Gunneridae</taxon>
        <taxon>Pentapetalae</taxon>
        <taxon>rosids</taxon>
        <taxon>malvids</taxon>
        <taxon>Sapindales</taxon>
        <taxon>Sapindaceae</taxon>
        <taxon>Hippocastanoideae</taxon>
        <taxon>Acereae</taxon>
        <taxon>Acer</taxon>
    </lineage>
</organism>
<keyword evidence="3" id="KW-1185">Reference proteome</keyword>
<proteinExistence type="predicted"/>
<dbReference type="Proteomes" id="UP001168877">
    <property type="component" value="Unassembled WGS sequence"/>
</dbReference>
<protein>
    <submittedName>
        <fullName evidence="2">Uncharacterized protein</fullName>
    </submittedName>
</protein>
<feature type="compositionally biased region" description="Basic and acidic residues" evidence="1">
    <location>
        <begin position="59"/>
        <end position="68"/>
    </location>
</feature>
<name>A0AA39RLN7_ACESA</name>
<dbReference type="EMBL" id="JAUESC010000386">
    <property type="protein sequence ID" value="KAK0575766.1"/>
    <property type="molecule type" value="Genomic_DNA"/>
</dbReference>
<feature type="region of interest" description="Disordered" evidence="1">
    <location>
        <begin position="59"/>
        <end position="98"/>
    </location>
</feature>
<evidence type="ECO:0000313" key="2">
    <source>
        <dbReference type="EMBL" id="KAK0575766.1"/>
    </source>
</evidence>
<reference evidence="2" key="1">
    <citation type="journal article" date="2022" name="Plant J.">
        <title>Strategies of tolerance reflected in two North American maple genomes.</title>
        <authorList>
            <person name="McEvoy S.L."/>
            <person name="Sezen U.U."/>
            <person name="Trouern-Trend A."/>
            <person name="McMahon S.M."/>
            <person name="Schaberg P.G."/>
            <person name="Yang J."/>
            <person name="Wegrzyn J.L."/>
            <person name="Swenson N.G."/>
        </authorList>
    </citation>
    <scope>NUCLEOTIDE SEQUENCE</scope>
    <source>
        <strain evidence="2">NS2018</strain>
    </source>
</reference>
<gene>
    <name evidence="2" type="ORF">LWI29_006665</name>
</gene>
<accession>A0AA39RLN7</accession>
<evidence type="ECO:0000256" key="1">
    <source>
        <dbReference type="SAM" id="MobiDB-lite"/>
    </source>
</evidence>
<dbReference type="AlphaFoldDB" id="A0AA39RLN7"/>